<dbReference type="GO" id="GO:0016787">
    <property type="term" value="F:hydrolase activity"/>
    <property type="evidence" value="ECO:0007669"/>
    <property type="project" value="UniProtKB-KW"/>
</dbReference>
<sequence>MEKFFVHPESPFSAGTFNLLARFYENPSSDFYIAHKNDFLKYVENPLKYIFSQVEELLPDIIKKYINIKWEQFGEIVETKGLQSVAYSMSLGYGDINYIDNARLMLRFDNQDLTFGLCAEFNDIDILRDNYESNYINDPLAIDILKRYNLPNQYHCYLTNQIIRCNYPVHEYRLTIMKPQKCIYELLKSIISLVAKQTLKFEGQHKITNIQVARSLEGEEVLGYSAQQLIQIIAQTFKKVFPLFLISNQYDNDLPLLISQYFSVYEKEFNPVYQLEKFSEITGFQTTQLTQWIHTIHRKSQTIIQGPPGTGKTFLAQKLAQHLVGGGDGFSDIIQFHPAYTYEDFIQGIRPQSQDGQLTYPIVPGRFLEFCEKAEVCEDTCVLIIDEINRANLSQVFGELMYLLDDRDRTVKLASGEEFRIPTNVRIIGTMNTADRSIALVDNALRRRFAFIPVYPNYEVLRQYHHREKTGFPVDKLTSLLEDVNRAINNKHYELGISFFLTKTLAEDIQDIWQMEIEPYLEEYFFDNLEKMDEFLWENIKNKLGY</sequence>
<dbReference type="SMART" id="SM00382">
    <property type="entry name" value="AAA"/>
    <property type="match status" value="1"/>
</dbReference>
<protein>
    <submittedName>
        <fullName evidence="2">5-methylcytosine-specific restriction enzyme B</fullName>
        <ecNumber evidence="2">3.1.21.-</ecNumber>
    </submittedName>
</protein>
<reference evidence="2 3" key="1">
    <citation type="journal article" date="2020" name="Sci. Rep.">
        <title>A novel cyanobacterial geosmin producer, revising GeoA distribution and dispersion patterns in Bacteria.</title>
        <authorList>
            <person name="Churro C."/>
            <person name="Semedo-Aguiar A.P."/>
            <person name="Silva A.D."/>
            <person name="Pereira-Leal J.B."/>
            <person name="Leite R.B."/>
        </authorList>
    </citation>
    <scope>NUCLEOTIDE SEQUENCE [LARGE SCALE GENOMIC DNA]</scope>
    <source>
        <strain evidence="2 3">IPMA8</strain>
    </source>
</reference>
<keyword evidence="3" id="KW-1185">Reference proteome</keyword>
<gene>
    <name evidence="2" type="primary">mcrB</name>
    <name evidence="2" type="ORF">E5S67_01624</name>
</gene>
<dbReference type="EC" id="3.1.21.-" evidence="2"/>
<feature type="domain" description="AAA+ ATPase" evidence="1">
    <location>
        <begin position="298"/>
        <end position="459"/>
    </location>
</feature>
<dbReference type="Proteomes" id="UP000702425">
    <property type="component" value="Unassembled WGS sequence"/>
</dbReference>
<keyword evidence="2" id="KW-0378">Hydrolase</keyword>
<dbReference type="InterPro" id="IPR011704">
    <property type="entry name" value="ATPase_dyneun-rel_AAA"/>
</dbReference>
<comment type="caution">
    <text evidence="2">The sequence shown here is derived from an EMBL/GenBank/DDBJ whole genome shotgun (WGS) entry which is preliminary data.</text>
</comment>
<evidence type="ECO:0000259" key="1">
    <source>
        <dbReference type="SMART" id="SM00382"/>
    </source>
</evidence>
<dbReference type="RefSeq" id="WP_172186564.1">
    <property type="nucleotide sequence ID" value="NZ_CAWPPK010000135.1"/>
</dbReference>
<dbReference type="EMBL" id="SRRZ01000022">
    <property type="protein sequence ID" value="NQE33901.1"/>
    <property type="molecule type" value="Genomic_DNA"/>
</dbReference>
<dbReference type="Pfam" id="PF07728">
    <property type="entry name" value="AAA_5"/>
    <property type="match status" value="1"/>
</dbReference>
<dbReference type="CDD" id="cd00009">
    <property type="entry name" value="AAA"/>
    <property type="match status" value="1"/>
</dbReference>
<proteinExistence type="predicted"/>
<dbReference type="SUPFAM" id="SSF52540">
    <property type="entry name" value="P-loop containing nucleoside triphosphate hydrolases"/>
    <property type="match status" value="1"/>
</dbReference>
<evidence type="ECO:0000313" key="2">
    <source>
        <dbReference type="EMBL" id="NQE33901.1"/>
    </source>
</evidence>
<dbReference type="PANTHER" id="PTHR37291">
    <property type="entry name" value="5-METHYLCYTOSINE-SPECIFIC RESTRICTION ENZYME B"/>
    <property type="match status" value="1"/>
</dbReference>
<dbReference type="PANTHER" id="PTHR37291:SF1">
    <property type="entry name" value="TYPE IV METHYL-DIRECTED RESTRICTION ENZYME ECOKMCRB SUBUNIT"/>
    <property type="match status" value="1"/>
</dbReference>
<dbReference type="Gene3D" id="3.40.50.300">
    <property type="entry name" value="P-loop containing nucleotide triphosphate hydrolases"/>
    <property type="match status" value="1"/>
</dbReference>
<evidence type="ECO:0000313" key="3">
    <source>
        <dbReference type="Proteomes" id="UP000702425"/>
    </source>
</evidence>
<accession>A0ABX2CU76</accession>
<name>A0ABX2CU76_9CYAN</name>
<organism evidence="2 3">
    <name type="scientific">Microcoleus asticus IPMA8</name>
    <dbReference type="NCBI Taxonomy" id="2563858"/>
    <lineage>
        <taxon>Bacteria</taxon>
        <taxon>Bacillati</taxon>
        <taxon>Cyanobacteriota</taxon>
        <taxon>Cyanophyceae</taxon>
        <taxon>Oscillatoriophycideae</taxon>
        <taxon>Oscillatoriales</taxon>
        <taxon>Microcoleaceae</taxon>
        <taxon>Microcoleus</taxon>
        <taxon>Microcoleus asticus</taxon>
    </lineage>
</organism>
<dbReference type="InterPro" id="IPR027417">
    <property type="entry name" value="P-loop_NTPase"/>
</dbReference>
<dbReference type="InterPro" id="IPR052934">
    <property type="entry name" value="Methyl-DNA_Rec/Restrict_Enz"/>
</dbReference>
<dbReference type="InterPro" id="IPR003593">
    <property type="entry name" value="AAA+_ATPase"/>
</dbReference>